<organism evidence="2 3">
    <name type="scientific">Spodoptera frugiperda</name>
    <name type="common">Fall armyworm</name>
    <dbReference type="NCBI Taxonomy" id="7108"/>
    <lineage>
        <taxon>Eukaryota</taxon>
        <taxon>Metazoa</taxon>
        <taxon>Ecdysozoa</taxon>
        <taxon>Arthropoda</taxon>
        <taxon>Hexapoda</taxon>
        <taxon>Insecta</taxon>
        <taxon>Pterygota</taxon>
        <taxon>Neoptera</taxon>
        <taxon>Endopterygota</taxon>
        <taxon>Lepidoptera</taxon>
        <taxon>Glossata</taxon>
        <taxon>Ditrysia</taxon>
        <taxon>Noctuoidea</taxon>
        <taxon>Noctuidae</taxon>
        <taxon>Amphipyrinae</taxon>
        <taxon>Spodoptera</taxon>
    </lineage>
</organism>
<evidence type="ECO:0000313" key="2">
    <source>
        <dbReference type="Proteomes" id="UP000829999"/>
    </source>
</evidence>
<dbReference type="AlphaFoldDB" id="A0A9R0DZH5"/>
<proteinExistence type="predicted"/>
<feature type="compositionally biased region" description="Basic and acidic residues" evidence="1">
    <location>
        <begin position="101"/>
        <end position="118"/>
    </location>
</feature>
<feature type="compositionally biased region" description="Low complexity" evidence="1">
    <location>
        <begin position="77"/>
        <end position="100"/>
    </location>
</feature>
<keyword evidence="2" id="KW-1185">Reference proteome</keyword>
<name>A0A9R0DZH5_SPOFR</name>
<evidence type="ECO:0000313" key="3">
    <source>
        <dbReference type="RefSeq" id="XP_050556377.1"/>
    </source>
</evidence>
<sequence>MTLITIFIWFLDSELFRNFIMSTTRGRKILALITANNEINANKPTDVSVQETEEGCKIGSNCDIDVTKTRPNATPRSRSSSSSSCSSSSSSSTNSSSSASFKEDSDDSVKDPLYHPENLDQPESPSNYSYDNLSELNAEGLANTSANEEITQRNEPGTEASNIPEATYSENIVESDSTPRAKKRKRNECG</sequence>
<feature type="region of interest" description="Disordered" evidence="1">
    <location>
        <begin position="62"/>
        <end position="190"/>
    </location>
</feature>
<protein>
    <submittedName>
        <fullName evidence="3">Uncharacterized protein LOC118277033 isoform X1</fullName>
    </submittedName>
</protein>
<gene>
    <name evidence="3" type="primary">LOC118277033</name>
</gene>
<feature type="compositionally biased region" description="Polar residues" evidence="1">
    <location>
        <begin position="142"/>
        <end position="161"/>
    </location>
</feature>
<dbReference type="GeneID" id="118277033"/>
<reference evidence="3" key="1">
    <citation type="submission" date="2025-08" db="UniProtKB">
        <authorList>
            <consortium name="RefSeq"/>
        </authorList>
    </citation>
    <scope>IDENTIFICATION</scope>
    <source>
        <tissue evidence="3">Whole larval tissue</tissue>
    </source>
</reference>
<dbReference type="Proteomes" id="UP000829999">
    <property type="component" value="Chromosome 18"/>
</dbReference>
<feature type="compositionally biased region" description="Polar residues" evidence="1">
    <location>
        <begin position="121"/>
        <end position="135"/>
    </location>
</feature>
<feature type="compositionally biased region" description="Basic residues" evidence="1">
    <location>
        <begin position="180"/>
        <end position="190"/>
    </location>
</feature>
<feature type="compositionally biased region" description="Polar residues" evidence="1">
    <location>
        <begin position="168"/>
        <end position="178"/>
    </location>
</feature>
<accession>A0A9R0DZH5</accession>
<dbReference type="RefSeq" id="XP_050556377.1">
    <property type="nucleotide sequence ID" value="XM_050700420.1"/>
</dbReference>
<dbReference type="OrthoDB" id="10614384at2759"/>
<evidence type="ECO:0000256" key="1">
    <source>
        <dbReference type="SAM" id="MobiDB-lite"/>
    </source>
</evidence>